<organism evidence="2 3">
    <name type="scientific">Ktedonobacter robiniae</name>
    <dbReference type="NCBI Taxonomy" id="2778365"/>
    <lineage>
        <taxon>Bacteria</taxon>
        <taxon>Bacillati</taxon>
        <taxon>Chloroflexota</taxon>
        <taxon>Ktedonobacteria</taxon>
        <taxon>Ktedonobacterales</taxon>
        <taxon>Ktedonobacteraceae</taxon>
        <taxon>Ktedonobacter</taxon>
    </lineage>
</organism>
<accession>A0ABQ3UIF0</accession>
<dbReference type="Pfam" id="PF13439">
    <property type="entry name" value="Glyco_transf_4"/>
    <property type="match status" value="1"/>
</dbReference>
<feature type="domain" description="Glycosyltransferase subfamily 4-like N-terminal" evidence="1">
    <location>
        <begin position="16"/>
        <end position="210"/>
    </location>
</feature>
<gene>
    <name evidence="2" type="ORF">KSB_09320</name>
</gene>
<comment type="caution">
    <text evidence="2">The sequence shown here is derived from an EMBL/GenBank/DDBJ whole genome shotgun (WGS) entry which is preliminary data.</text>
</comment>
<dbReference type="InterPro" id="IPR028098">
    <property type="entry name" value="Glyco_trans_4-like_N"/>
</dbReference>
<proteinExistence type="predicted"/>
<dbReference type="Gene3D" id="3.40.50.2000">
    <property type="entry name" value="Glycogen Phosphorylase B"/>
    <property type="match status" value="2"/>
</dbReference>
<keyword evidence="3" id="KW-1185">Reference proteome</keyword>
<sequence length="401" mass="44784">MKILIISSYLPAPLWGASARSYYLLHALARHHEVRLLALASPEEVQASTQLSLVQELNRRVTVLPFQSGGAKRRQQLEALLRGKSYWLEACILPEVQDAIDALYAQEPFEAVLYEGLFVAGYCLPPGVKVVLDQHNIEQELLWRTYQNEKEPVRKIYNWLEYRVLKRGELERCQQADMVLTTSGREQEWLQMRLPDQQVVVIPNGVDLERFQVDSARQEQAGRIIFTGTMDYYPNSAAVLAFARDYWPHIHRRIPGATWQIVGRNPPPEVERLGALPGVVVTGSVPDVRPYLAEAEVAIVPLSVGSGTRLKILEALAMQKAVVSTSIGCEGLELEANTHLLVADEPGAFVEAVVSLLHDAERRARLGSAGRALVEQRYGWGYCGELLTRAVSALAKEDVMA</sequence>
<reference evidence="2 3" key="1">
    <citation type="journal article" date="2021" name="Int. J. Syst. Evol. Microbiol.">
        <title>Reticulibacter mediterranei gen. nov., sp. nov., within the new family Reticulibacteraceae fam. nov., and Ktedonospora formicarum gen. nov., sp. nov., Ktedonobacter robiniae sp. nov., Dictyobacter formicarum sp. nov. and Dictyobacter arantiisoli sp. nov., belonging to the class Ktedonobacteria.</title>
        <authorList>
            <person name="Yabe S."/>
            <person name="Zheng Y."/>
            <person name="Wang C.M."/>
            <person name="Sakai Y."/>
            <person name="Abe K."/>
            <person name="Yokota A."/>
            <person name="Donadio S."/>
            <person name="Cavaletti L."/>
            <person name="Monciardini P."/>
        </authorList>
    </citation>
    <scope>NUCLEOTIDE SEQUENCE [LARGE SCALE GENOMIC DNA]</scope>
    <source>
        <strain evidence="2 3">SOSP1-30</strain>
    </source>
</reference>
<keyword evidence="2" id="KW-0808">Transferase</keyword>
<dbReference type="GO" id="GO:0016740">
    <property type="term" value="F:transferase activity"/>
    <property type="evidence" value="ECO:0007669"/>
    <property type="project" value="UniProtKB-KW"/>
</dbReference>
<dbReference type="PANTHER" id="PTHR12526">
    <property type="entry name" value="GLYCOSYLTRANSFERASE"/>
    <property type="match status" value="1"/>
</dbReference>
<evidence type="ECO:0000259" key="1">
    <source>
        <dbReference type="Pfam" id="PF13439"/>
    </source>
</evidence>
<protein>
    <submittedName>
        <fullName evidence="2">Glycosyl transferase family 1</fullName>
    </submittedName>
</protein>
<dbReference type="EMBL" id="BNJG01000001">
    <property type="protein sequence ID" value="GHO52457.1"/>
    <property type="molecule type" value="Genomic_DNA"/>
</dbReference>
<dbReference type="Proteomes" id="UP000654345">
    <property type="component" value="Unassembled WGS sequence"/>
</dbReference>
<dbReference type="Pfam" id="PF13692">
    <property type="entry name" value="Glyco_trans_1_4"/>
    <property type="match status" value="1"/>
</dbReference>
<evidence type="ECO:0000313" key="2">
    <source>
        <dbReference type="EMBL" id="GHO52457.1"/>
    </source>
</evidence>
<dbReference type="PANTHER" id="PTHR12526:SF600">
    <property type="entry name" value="GLYCOSYL TRANSFERASE GROUP 1"/>
    <property type="match status" value="1"/>
</dbReference>
<dbReference type="RefSeq" id="WP_201369365.1">
    <property type="nucleotide sequence ID" value="NZ_BNJG01000001.1"/>
</dbReference>
<dbReference type="SUPFAM" id="SSF53756">
    <property type="entry name" value="UDP-Glycosyltransferase/glycogen phosphorylase"/>
    <property type="match status" value="1"/>
</dbReference>
<dbReference type="CDD" id="cd03801">
    <property type="entry name" value="GT4_PimA-like"/>
    <property type="match status" value="1"/>
</dbReference>
<name>A0ABQ3UIF0_9CHLR</name>
<evidence type="ECO:0000313" key="3">
    <source>
        <dbReference type="Proteomes" id="UP000654345"/>
    </source>
</evidence>